<evidence type="ECO:0008006" key="3">
    <source>
        <dbReference type="Google" id="ProtNLM"/>
    </source>
</evidence>
<name>A0A0B6ZAA4_9EUPU</name>
<organism evidence="2">
    <name type="scientific">Arion vulgaris</name>
    <dbReference type="NCBI Taxonomy" id="1028688"/>
    <lineage>
        <taxon>Eukaryota</taxon>
        <taxon>Metazoa</taxon>
        <taxon>Spiralia</taxon>
        <taxon>Lophotrochozoa</taxon>
        <taxon>Mollusca</taxon>
        <taxon>Gastropoda</taxon>
        <taxon>Heterobranchia</taxon>
        <taxon>Euthyneura</taxon>
        <taxon>Panpulmonata</taxon>
        <taxon>Eupulmonata</taxon>
        <taxon>Stylommatophora</taxon>
        <taxon>Helicina</taxon>
        <taxon>Arionoidea</taxon>
        <taxon>Arionidae</taxon>
        <taxon>Arion</taxon>
    </lineage>
</organism>
<dbReference type="AlphaFoldDB" id="A0A0B6ZAA4"/>
<feature type="transmembrane region" description="Helical" evidence="1">
    <location>
        <begin position="15"/>
        <end position="36"/>
    </location>
</feature>
<feature type="non-terminal residue" evidence="2">
    <location>
        <position position="1"/>
    </location>
</feature>
<dbReference type="SUPFAM" id="SSF81321">
    <property type="entry name" value="Family A G protein-coupled receptor-like"/>
    <property type="match status" value="1"/>
</dbReference>
<evidence type="ECO:0000256" key="1">
    <source>
        <dbReference type="SAM" id="Phobius"/>
    </source>
</evidence>
<gene>
    <name evidence="2" type="primary">ORF55311</name>
</gene>
<proteinExistence type="predicted"/>
<reference evidence="2" key="1">
    <citation type="submission" date="2014-12" db="EMBL/GenBank/DDBJ databases">
        <title>Insight into the proteome of Arion vulgaris.</title>
        <authorList>
            <person name="Aradska J."/>
            <person name="Bulat T."/>
            <person name="Smidak R."/>
            <person name="Sarate P."/>
            <person name="Gangsoo J."/>
            <person name="Sialana F."/>
            <person name="Bilban M."/>
            <person name="Lubec G."/>
        </authorList>
    </citation>
    <scope>NUCLEOTIDE SEQUENCE</scope>
    <source>
        <tissue evidence="2">Skin</tissue>
    </source>
</reference>
<sequence>AKGNIANQEIHDEGLVRLVVVISTWYSFSWLLPGFYYVYKLPMNDIIDVNDESKLAAMSDTLIVANSAINSIVYFLVWRKFREACVAKYRKVSCGKRHTPTAAFHFKSKTRHLGIVSYDAVNPSINTKIDAE</sequence>
<dbReference type="EMBL" id="HACG01018654">
    <property type="protein sequence ID" value="CEK65519.1"/>
    <property type="molecule type" value="Transcribed_RNA"/>
</dbReference>
<protein>
    <recommendedName>
        <fullName evidence="3">G-protein coupled receptors family 1 profile domain-containing protein</fullName>
    </recommendedName>
</protein>
<keyword evidence="1" id="KW-0472">Membrane</keyword>
<keyword evidence="1" id="KW-1133">Transmembrane helix</keyword>
<evidence type="ECO:0000313" key="2">
    <source>
        <dbReference type="EMBL" id="CEK65519.1"/>
    </source>
</evidence>
<feature type="transmembrane region" description="Helical" evidence="1">
    <location>
        <begin position="56"/>
        <end position="78"/>
    </location>
</feature>
<dbReference type="Gene3D" id="1.20.1070.10">
    <property type="entry name" value="Rhodopsin 7-helix transmembrane proteins"/>
    <property type="match status" value="1"/>
</dbReference>
<accession>A0A0B6ZAA4</accession>
<keyword evidence="1" id="KW-0812">Transmembrane</keyword>